<evidence type="ECO:0008006" key="5">
    <source>
        <dbReference type="Google" id="ProtNLM"/>
    </source>
</evidence>
<dbReference type="InterPro" id="IPR013517">
    <property type="entry name" value="FG-GAP"/>
</dbReference>
<feature type="region of interest" description="Disordered" evidence="2">
    <location>
        <begin position="338"/>
        <end position="358"/>
    </location>
</feature>
<name>A0A918LN92_9ACTN</name>
<keyword evidence="1" id="KW-0732">Signal</keyword>
<keyword evidence="4" id="KW-1185">Reference proteome</keyword>
<comment type="caution">
    <text evidence="3">The sequence shown here is derived from an EMBL/GenBank/DDBJ whole genome shotgun (WGS) entry which is preliminary data.</text>
</comment>
<reference evidence="3" key="2">
    <citation type="submission" date="2020-09" db="EMBL/GenBank/DDBJ databases">
        <authorList>
            <person name="Sun Q."/>
            <person name="Ohkuma M."/>
        </authorList>
    </citation>
    <scope>NUCLEOTIDE SEQUENCE</scope>
    <source>
        <strain evidence="3">JCM 3172</strain>
    </source>
</reference>
<proteinExistence type="predicted"/>
<protein>
    <recommendedName>
        <fullName evidence="5">VCBS repeat-containing protein</fullName>
    </recommendedName>
</protein>
<dbReference type="InterPro" id="IPR028994">
    <property type="entry name" value="Integrin_alpha_N"/>
</dbReference>
<dbReference type="EMBL" id="BMQQ01000005">
    <property type="protein sequence ID" value="GGT25491.1"/>
    <property type="molecule type" value="Genomic_DNA"/>
</dbReference>
<reference evidence="3" key="1">
    <citation type="journal article" date="2014" name="Int. J. Syst. Evol. Microbiol.">
        <title>Complete genome sequence of Corynebacterium casei LMG S-19264T (=DSM 44701T), isolated from a smear-ripened cheese.</title>
        <authorList>
            <consortium name="US DOE Joint Genome Institute (JGI-PGF)"/>
            <person name="Walter F."/>
            <person name="Albersmeier A."/>
            <person name="Kalinowski J."/>
            <person name="Ruckert C."/>
        </authorList>
    </citation>
    <scope>NUCLEOTIDE SEQUENCE</scope>
    <source>
        <strain evidence="3">JCM 3172</strain>
    </source>
</reference>
<dbReference type="AlphaFoldDB" id="A0A918LN92"/>
<feature type="region of interest" description="Disordered" evidence="2">
    <location>
        <begin position="53"/>
        <end position="72"/>
    </location>
</feature>
<evidence type="ECO:0000313" key="3">
    <source>
        <dbReference type="EMBL" id="GGT25491.1"/>
    </source>
</evidence>
<dbReference type="Gene3D" id="2.130.10.130">
    <property type="entry name" value="Integrin alpha, N-terminal"/>
    <property type="match status" value="1"/>
</dbReference>
<dbReference type="Pfam" id="PF13517">
    <property type="entry name" value="FG-GAP_3"/>
    <property type="match status" value="1"/>
</dbReference>
<evidence type="ECO:0000313" key="4">
    <source>
        <dbReference type="Proteomes" id="UP000619486"/>
    </source>
</evidence>
<dbReference type="SUPFAM" id="SSF69318">
    <property type="entry name" value="Integrin alpha N-terminal domain"/>
    <property type="match status" value="1"/>
</dbReference>
<gene>
    <name evidence="3" type="ORF">GCM10014713_18080</name>
</gene>
<organism evidence="3 4">
    <name type="scientific">Streptomyces purpureus</name>
    <dbReference type="NCBI Taxonomy" id="1951"/>
    <lineage>
        <taxon>Bacteria</taxon>
        <taxon>Bacillati</taxon>
        <taxon>Actinomycetota</taxon>
        <taxon>Actinomycetes</taxon>
        <taxon>Kitasatosporales</taxon>
        <taxon>Streptomycetaceae</taxon>
        <taxon>Streptomyces</taxon>
    </lineage>
</organism>
<dbReference type="Proteomes" id="UP000619486">
    <property type="component" value="Unassembled WGS sequence"/>
</dbReference>
<accession>A0A918LN92</accession>
<sequence length="1120" mass="117853">MGTEGSSSPKGQQPEYFIQHLLFGQVNGAPVEPLAAGNAHEGLMAAFSSHSPFGRNTGKGPPTKPIPEIPPNDLRCKAIQIGRGIATMRSPTVKVRQRWWGTAVAAAVTSAVCATLLPQQAFATPDASAAHGASTAAMGEAGSAENQALSKARKIGKRVEVLAQRTETSQVFANPSGTFTEERYTTPQRVRQGNKLVPIDTTLKTAADGLLSPKSAALGIAFSSGGRGPLATLTRDGRSMSLTWPSPLPAPEVEGDSATYPEIMPGVDLKLRASASGFSQLLIVKTAKAAANPALKSVGLKLSTNGVTLSSDKRGNLIAVDPAGQKVFTAPTPLMWDSSGASPAGPSARAGTSAASRMGAFEPSHGAKQSAMPVSVTPGKLTLTPDRSLLTGAKTTYPVYIDPSFGGVMQAWTIAYKGSKNQNFYNGAGWRNPDGSTGTDLARVGYEDWTDGLSRSYFGMKTTGLRDKQVISSTFRIKNTWSYSCTPRTVEVGLTGAISTSTTWNNQPTWIRTLDSVNDSKGWGSSCPAGNLAFDVTSAARDAAAKRWTNITLGMRVPASLEGDRLGWKKFAATSAVMSTEYNSRPAAPSALGTIPSSGGCDTAAPYTSIGNTDVYLTAKVSDPDGGTVRAQFRLWGSNDLSGGAQIFNQVVYATSGTVAKAKVPKETLVKYLAAARGNYAWMVQTLDSSSTSVWVPVGATCRFDFDPTRPSTPPGIASTDFPDGSDGWPAATGRSRTPGVFKLTNGGVTDVKSYEYWTDWDATVRPAALKKTTIKEEIDADLAELTLTPPAAGSMRLFVRSVDGAGNRSDRADHLFYANGPATPDKPGDLNGDGNADFYGVRGDSGELWLYTGHGNGRVGTYTVVSNTNFDGASITHRGDWTGDGYEDLVAAVPGERGKSLHVFPNNGFGWACTARNEAADGASRSCLYDEQDLEVYDPANNHWANAEQVLAIGDVDGPLDTNGDGTPDVRGFPDLLVKEGDLLWLYFGSDDFRLDSRRPPVLVGTSWTNYNLAAPGDRDGNGRVDLVARHKITGDLRLYSGTGPSGEGLGDGPASVVIGRSWTAANRPLLTAVPDADGDGKADLWATGGDSKLYSYSDLSGSGVVVGIGSWSNFQALS</sequence>
<evidence type="ECO:0000256" key="1">
    <source>
        <dbReference type="ARBA" id="ARBA00022729"/>
    </source>
</evidence>
<evidence type="ECO:0000256" key="2">
    <source>
        <dbReference type="SAM" id="MobiDB-lite"/>
    </source>
</evidence>